<dbReference type="AlphaFoldDB" id="A0A6G1JE82"/>
<evidence type="ECO:0000313" key="4">
    <source>
        <dbReference type="Proteomes" id="UP000799291"/>
    </source>
</evidence>
<keyword evidence="4" id="KW-1185">Reference proteome</keyword>
<feature type="compositionally biased region" description="Polar residues" evidence="2">
    <location>
        <begin position="116"/>
        <end position="126"/>
    </location>
</feature>
<feature type="compositionally biased region" description="Polar residues" evidence="2">
    <location>
        <begin position="17"/>
        <end position="53"/>
    </location>
</feature>
<name>A0A6G1JE82_9PLEO</name>
<sequence>MPGVVSQHHQYSPGYPYSNTGATELQSTPHQAQQPSELYTAQMHHQTQPSELQDANYYSPDPRPAELHSPIPSRGLDSLGQSPPYGPIPTQPQYYQYQSPPDQQPEPQELHPASPAPTTRSMQQLSPEAIAVLQDEERRIEEEMEDVRRMKELREQKFAIQKKLREAKGV</sequence>
<gene>
    <name evidence="3" type="ORF">K458DRAFT_414574</name>
</gene>
<accession>A0A6G1JE82</accession>
<evidence type="ECO:0000313" key="3">
    <source>
        <dbReference type="EMBL" id="KAF2688877.1"/>
    </source>
</evidence>
<feature type="region of interest" description="Disordered" evidence="2">
    <location>
        <begin position="1"/>
        <end position="128"/>
    </location>
</feature>
<protein>
    <submittedName>
        <fullName evidence="3">Uncharacterized protein</fullName>
    </submittedName>
</protein>
<feature type="coiled-coil region" evidence="1">
    <location>
        <begin position="130"/>
        <end position="170"/>
    </location>
</feature>
<proteinExistence type="predicted"/>
<organism evidence="3 4">
    <name type="scientific">Lentithecium fluviatile CBS 122367</name>
    <dbReference type="NCBI Taxonomy" id="1168545"/>
    <lineage>
        <taxon>Eukaryota</taxon>
        <taxon>Fungi</taxon>
        <taxon>Dikarya</taxon>
        <taxon>Ascomycota</taxon>
        <taxon>Pezizomycotina</taxon>
        <taxon>Dothideomycetes</taxon>
        <taxon>Pleosporomycetidae</taxon>
        <taxon>Pleosporales</taxon>
        <taxon>Massarineae</taxon>
        <taxon>Lentitheciaceae</taxon>
        <taxon>Lentithecium</taxon>
    </lineage>
</organism>
<evidence type="ECO:0000256" key="1">
    <source>
        <dbReference type="SAM" id="Coils"/>
    </source>
</evidence>
<keyword evidence="1" id="KW-0175">Coiled coil</keyword>
<evidence type="ECO:0000256" key="2">
    <source>
        <dbReference type="SAM" id="MobiDB-lite"/>
    </source>
</evidence>
<dbReference type="EMBL" id="MU005573">
    <property type="protein sequence ID" value="KAF2688877.1"/>
    <property type="molecule type" value="Genomic_DNA"/>
</dbReference>
<feature type="compositionally biased region" description="Low complexity" evidence="2">
    <location>
        <begin position="91"/>
        <end position="107"/>
    </location>
</feature>
<reference evidence="3" key="1">
    <citation type="journal article" date="2020" name="Stud. Mycol.">
        <title>101 Dothideomycetes genomes: a test case for predicting lifestyles and emergence of pathogens.</title>
        <authorList>
            <person name="Haridas S."/>
            <person name="Albert R."/>
            <person name="Binder M."/>
            <person name="Bloem J."/>
            <person name="Labutti K."/>
            <person name="Salamov A."/>
            <person name="Andreopoulos B."/>
            <person name="Baker S."/>
            <person name="Barry K."/>
            <person name="Bills G."/>
            <person name="Bluhm B."/>
            <person name="Cannon C."/>
            <person name="Castanera R."/>
            <person name="Culley D."/>
            <person name="Daum C."/>
            <person name="Ezra D."/>
            <person name="Gonzalez J."/>
            <person name="Henrissat B."/>
            <person name="Kuo A."/>
            <person name="Liang C."/>
            <person name="Lipzen A."/>
            <person name="Lutzoni F."/>
            <person name="Magnuson J."/>
            <person name="Mondo S."/>
            <person name="Nolan M."/>
            <person name="Ohm R."/>
            <person name="Pangilinan J."/>
            <person name="Park H.-J."/>
            <person name="Ramirez L."/>
            <person name="Alfaro M."/>
            <person name="Sun H."/>
            <person name="Tritt A."/>
            <person name="Yoshinaga Y."/>
            <person name="Zwiers L.-H."/>
            <person name="Turgeon B."/>
            <person name="Goodwin S."/>
            <person name="Spatafora J."/>
            <person name="Crous P."/>
            <person name="Grigoriev I."/>
        </authorList>
    </citation>
    <scope>NUCLEOTIDE SEQUENCE</scope>
    <source>
        <strain evidence="3">CBS 122367</strain>
    </source>
</reference>
<dbReference type="Proteomes" id="UP000799291">
    <property type="component" value="Unassembled WGS sequence"/>
</dbReference>